<reference evidence="2 3" key="1">
    <citation type="submission" date="2021-01" db="EMBL/GenBank/DDBJ databases">
        <title>Genomic Encyclopedia of Type Strains, Phase IV (KMG-IV): sequencing the most valuable type-strain genomes for metagenomic binning, comparative biology and taxonomic classification.</title>
        <authorList>
            <person name="Goeker M."/>
        </authorList>
    </citation>
    <scope>NUCLEOTIDE SEQUENCE [LARGE SCALE GENOMIC DNA]</scope>
    <source>
        <strain evidence="2 3">DSM 105453</strain>
    </source>
</reference>
<dbReference type="RefSeq" id="WP_205178233.1">
    <property type="nucleotide sequence ID" value="NZ_JAFBFH010000002.1"/>
</dbReference>
<organism evidence="2 3">
    <name type="scientific">Siminovitchia thermophila</name>
    <dbReference type="NCBI Taxonomy" id="1245522"/>
    <lineage>
        <taxon>Bacteria</taxon>
        <taxon>Bacillati</taxon>
        <taxon>Bacillota</taxon>
        <taxon>Bacilli</taxon>
        <taxon>Bacillales</taxon>
        <taxon>Bacillaceae</taxon>
        <taxon>Siminovitchia</taxon>
    </lineage>
</organism>
<gene>
    <name evidence="2" type="ORF">JOC94_000431</name>
</gene>
<feature type="region of interest" description="Disordered" evidence="1">
    <location>
        <begin position="42"/>
        <end position="64"/>
    </location>
</feature>
<protein>
    <submittedName>
        <fullName evidence="2">Uncharacterized protein</fullName>
    </submittedName>
</protein>
<evidence type="ECO:0000313" key="3">
    <source>
        <dbReference type="Proteomes" id="UP000823485"/>
    </source>
</evidence>
<dbReference type="Proteomes" id="UP000823485">
    <property type="component" value="Unassembled WGS sequence"/>
</dbReference>
<evidence type="ECO:0000313" key="2">
    <source>
        <dbReference type="EMBL" id="MBM7713463.1"/>
    </source>
</evidence>
<evidence type="ECO:0000256" key="1">
    <source>
        <dbReference type="SAM" id="MobiDB-lite"/>
    </source>
</evidence>
<proteinExistence type="predicted"/>
<dbReference type="EMBL" id="JAFBFH010000002">
    <property type="protein sequence ID" value="MBM7713463.1"/>
    <property type="molecule type" value="Genomic_DNA"/>
</dbReference>
<comment type="caution">
    <text evidence="2">The sequence shown here is derived from an EMBL/GenBank/DDBJ whole genome shotgun (WGS) entry which is preliminary data.</text>
</comment>
<sequence>MLPSDVVDLFPMSDIQQGMVFHNMRHEGCGHLSRPVCVQSVGARPGRGEDLRSDGPFGGAPSNA</sequence>
<name>A0ABS2R1F1_9BACI</name>
<accession>A0ABS2R1F1</accession>
<keyword evidence="3" id="KW-1185">Reference proteome</keyword>